<dbReference type="EMBL" id="CP058610">
    <property type="protein sequence ID" value="QLG74665.1"/>
    <property type="molecule type" value="Genomic_DNA"/>
</dbReference>
<evidence type="ECO:0000256" key="2">
    <source>
        <dbReference type="ARBA" id="ARBA00038157"/>
    </source>
</evidence>
<protein>
    <recommendedName>
        <fullName evidence="3">NADP-dependent oxidoreductase domain-containing protein</fullName>
    </recommendedName>
</protein>
<evidence type="ECO:0000256" key="1">
    <source>
        <dbReference type="ARBA" id="ARBA00023002"/>
    </source>
</evidence>
<comment type="similarity">
    <text evidence="2">Belongs to the aldo/keto reductase family. Aldo/keto reductase 2 subfamily.</text>
</comment>
<reference evidence="4 5" key="1">
    <citation type="submission" date="2020-07" db="EMBL/GenBank/DDBJ databases">
        <title>The yeast mating-type switching endonuclease HO is a domesticated member of an unorthodox homing genetic element family.</title>
        <authorList>
            <person name="Coughlan A.Y."/>
            <person name="Lombardi L."/>
            <person name="Braun-Galleani S."/>
            <person name="Martos A.R."/>
            <person name="Galeote V."/>
            <person name="Bigey F."/>
            <person name="Dequin S."/>
            <person name="Byrne K.P."/>
            <person name="Wolfe K.H."/>
        </authorList>
    </citation>
    <scope>NUCLEOTIDE SEQUENCE [LARGE SCALE GENOMIC DNA]</scope>
    <source>
        <strain evidence="4 5">NRRL Y-6702</strain>
    </source>
</reference>
<dbReference type="CDD" id="cd19147">
    <property type="entry name" value="AKR_AKR9A3_9B1-4"/>
    <property type="match status" value="1"/>
</dbReference>
<dbReference type="InterPro" id="IPR023210">
    <property type="entry name" value="NADP_OxRdtase_dom"/>
</dbReference>
<dbReference type="FunFam" id="3.20.20.100:FF:000024">
    <property type="entry name" value="Aryl-alcohol dehydrogenase"/>
    <property type="match status" value="1"/>
</dbReference>
<accession>A0A7H9B7L7</accession>
<dbReference type="OrthoDB" id="48988at2759"/>
<organism evidence="4 5">
    <name type="scientific">Zygotorulaspora mrakii</name>
    <name type="common">Zygosaccharomyces mrakii</name>
    <dbReference type="NCBI Taxonomy" id="42260"/>
    <lineage>
        <taxon>Eukaryota</taxon>
        <taxon>Fungi</taxon>
        <taxon>Dikarya</taxon>
        <taxon>Ascomycota</taxon>
        <taxon>Saccharomycotina</taxon>
        <taxon>Saccharomycetes</taxon>
        <taxon>Saccharomycetales</taxon>
        <taxon>Saccharomycetaceae</taxon>
        <taxon>Zygotorulaspora</taxon>
    </lineage>
</organism>
<dbReference type="RefSeq" id="XP_037146390.1">
    <property type="nucleotide sequence ID" value="XM_037290495.1"/>
</dbReference>
<dbReference type="PANTHER" id="PTHR43364:SF2">
    <property type="entry name" value="ARYL-ALCOHOL DEHYDROGENASE AAD10-RELATED"/>
    <property type="match status" value="1"/>
</dbReference>
<dbReference type="GeneID" id="59238448"/>
<dbReference type="Gene3D" id="3.20.20.100">
    <property type="entry name" value="NADP-dependent oxidoreductase domain"/>
    <property type="match status" value="1"/>
</dbReference>
<gene>
    <name evidence="4" type="ORF">HG535_0G05480</name>
</gene>
<dbReference type="Pfam" id="PF00248">
    <property type="entry name" value="Aldo_ket_red"/>
    <property type="match status" value="1"/>
</dbReference>
<dbReference type="PANTHER" id="PTHR43364">
    <property type="entry name" value="NADH-SPECIFIC METHYLGLYOXAL REDUCTASE-RELATED"/>
    <property type="match status" value="1"/>
</dbReference>
<evidence type="ECO:0000313" key="4">
    <source>
        <dbReference type="EMBL" id="QLG74665.1"/>
    </source>
</evidence>
<dbReference type="InterPro" id="IPR050523">
    <property type="entry name" value="AKR_Detox_Biosynth"/>
</dbReference>
<dbReference type="SUPFAM" id="SSF51430">
    <property type="entry name" value="NAD(P)-linked oxidoreductase"/>
    <property type="match status" value="1"/>
</dbReference>
<dbReference type="AlphaFoldDB" id="A0A7H9B7L7"/>
<proteinExistence type="inferred from homology"/>
<keyword evidence="1" id="KW-0560">Oxidoreductase</keyword>
<dbReference type="KEGG" id="zmk:HG535_0G05480"/>
<keyword evidence="5" id="KW-1185">Reference proteome</keyword>
<evidence type="ECO:0000313" key="5">
    <source>
        <dbReference type="Proteomes" id="UP000509704"/>
    </source>
</evidence>
<feature type="domain" description="NADP-dependent oxidoreductase" evidence="3">
    <location>
        <begin position="31"/>
        <end position="340"/>
    </location>
</feature>
<dbReference type="Proteomes" id="UP000509704">
    <property type="component" value="Chromosome 7"/>
</dbReference>
<dbReference type="InterPro" id="IPR036812">
    <property type="entry name" value="NAD(P)_OxRdtase_dom_sf"/>
</dbReference>
<evidence type="ECO:0000259" key="3">
    <source>
        <dbReference type="Pfam" id="PF00248"/>
    </source>
</evidence>
<dbReference type="GO" id="GO:0047681">
    <property type="term" value="F:aryl-alcohol dehydrogenase (NADP+) activity"/>
    <property type="evidence" value="ECO:0007669"/>
    <property type="project" value="UniProtKB-ARBA"/>
</dbReference>
<name>A0A7H9B7L7_ZYGMR</name>
<sequence length="375" mass="41979">MSDLLATAPEPATELGRVRVLSSTAGIKVSPLVFGAMSVGDAWSDFMGSVDKKQSFALLDAYYEAGGNFIDTANNYQNEQSETWLGDWMAERNIRDQMVIATKFTSDYRSHALGKGKAVNFVGNNRRSLHVSVRDSLRKLKTDYIDILYLHWWDHMTSIEEIMDSLHILVQQGKVLYLGVSDTPAWIVAAANYYAVSHGKTPFTVYQGRWNLMIRDLEREILPMARHFGMAIVPWDVLGGGRFKTKKTIQELKRTGGRLRGFFDADEQTEAEIKISEALEKVAKEHGIESITSIALAYIRSKAKNVFPLVGGRKVEHLEQNIAALKIKLTAEQVKYLESVVSFDLGFPLNFIGEDPKVTKVLPPFSAMSFAASFD</sequence>